<dbReference type="PANTHER" id="PTHR42928:SF5">
    <property type="entry name" value="BLR1237 PROTEIN"/>
    <property type="match status" value="1"/>
</dbReference>
<dbReference type="InterPro" id="IPR005064">
    <property type="entry name" value="BUG"/>
</dbReference>
<protein>
    <submittedName>
        <fullName evidence="2">Tripartite tricarboxylate transporter substrate binding protein</fullName>
    </submittedName>
</protein>
<keyword evidence="3" id="KW-1185">Reference proteome</keyword>
<gene>
    <name evidence="2" type="ORF">JJQ90_16720</name>
</gene>
<comment type="similarity">
    <text evidence="1">Belongs to the UPF0065 (bug) family.</text>
</comment>
<proteinExistence type="inferred from homology"/>
<organism evidence="2 3">
    <name type="scientific">Falsiroseomonas oleicola</name>
    <dbReference type="NCBI Taxonomy" id="2801474"/>
    <lineage>
        <taxon>Bacteria</taxon>
        <taxon>Pseudomonadati</taxon>
        <taxon>Pseudomonadota</taxon>
        <taxon>Alphaproteobacteria</taxon>
        <taxon>Acetobacterales</taxon>
        <taxon>Roseomonadaceae</taxon>
        <taxon>Falsiroseomonas</taxon>
    </lineage>
</organism>
<dbReference type="PANTHER" id="PTHR42928">
    <property type="entry name" value="TRICARBOXYLATE-BINDING PROTEIN"/>
    <property type="match status" value="1"/>
</dbReference>
<evidence type="ECO:0000256" key="1">
    <source>
        <dbReference type="ARBA" id="ARBA00006987"/>
    </source>
</evidence>
<reference evidence="2 3" key="1">
    <citation type="submission" date="2021-01" db="EMBL/GenBank/DDBJ databases">
        <title>Roseomonas sp. nov, a bacterium isolated from an oil production mixture in Yumen Oilfield.</title>
        <authorList>
            <person name="Wu D."/>
        </authorList>
    </citation>
    <scope>NUCLEOTIDE SEQUENCE [LARGE SCALE GENOMIC DNA]</scope>
    <source>
        <strain evidence="2 3">ROY-5-3</strain>
    </source>
</reference>
<dbReference type="EMBL" id="JAERQM010000005">
    <property type="protein sequence ID" value="MBU8545368.1"/>
    <property type="molecule type" value="Genomic_DNA"/>
</dbReference>
<name>A0ABS6HBQ8_9PROT</name>
<dbReference type="Pfam" id="PF03401">
    <property type="entry name" value="TctC"/>
    <property type="match status" value="1"/>
</dbReference>
<dbReference type="Proteomes" id="UP000689967">
    <property type="component" value="Unassembled WGS sequence"/>
</dbReference>
<dbReference type="RefSeq" id="WP_216877385.1">
    <property type="nucleotide sequence ID" value="NZ_JAERQM010000005.1"/>
</dbReference>
<accession>A0ABS6HBQ8</accession>
<comment type="caution">
    <text evidence="2">The sequence shown here is derived from an EMBL/GenBank/DDBJ whole genome shotgun (WGS) entry which is preliminary data.</text>
</comment>
<sequence>MRRRSLLAAGLAVPAIAQARPGWRPTRSMRLIVPFSPGGALDLTARLLAWTMEPLVGVSIIVENRSGAGGSIGAEALTRSDPDGHSMMLASPGPLVVNPFLFRTMTYDAETEFAPVALVTTNPMALLAGPRRAERSLAHLLMTARSGERLNYSSAGPGSGGHMAMEVLKVRLGLPGLLHIPFRGAGPSLQALLANQVQFAMESLASAAGFIDDEVAFPLAVTTAQRWPGLPNVPTLQEEGVAEFDYASWSCLVYPVAVPEEAVLMMNWAVNTALSTPILRRRLLEVGAEPAGGSAAHLQRHLATERDKWAEAVRISGARVI</sequence>
<dbReference type="CDD" id="cd07012">
    <property type="entry name" value="PBP2_Bug_TTT"/>
    <property type="match status" value="1"/>
</dbReference>
<dbReference type="PIRSF" id="PIRSF017082">
    <property type="entry name" value="YflP"/>
    <property type="match status" value="1"/>
</dbReference>
<evidence type="ECO:0000313" key="3">
    <source>
        <dbReference type="Proteomes" id="UP000689967"/>
    </source>
</evidence>
<evidence type="ECO:0000313" key="2">
    <source>
        <dbReference type="EMBL" id="MBU8545368.1"/>
    </source>
</evidence>